<gene>
    <name evidence="1" type="ORF">UFOVP972_257</name>
</gene>
<evidence type="ECO:0000313" key="1">
    <source>
        <dbReference type="EMBL" id="CAB4175573.1"/>
    </source>
</evidence>
<name>A0A6J5PUU6_9CAUD</name>
<accession>A0A6J5PUU6</accession>
<proteinExistence type="predicted"/>
<dbReference type="EMBL" id="LR796923">
    <property type="protein sequence ID" value="CAB4175573.1"/>
    <property type="molecule type" value="Genomic_DNA"/>
</dbReference>
<reference evidence="1" key="1">
    <citation type="submission" date="2020-05" db="EMBL/GenBank/DDBJ databases">
        <authorList>
            <person name="Chiriac C."/>
            <person name="Salcher M."/>
            <person name="Ghai R."/>
            <person name="Kavagutti S V."/>
        </authorList>
    </citation>
    <scope>NUCLEOTIDE SEQUENCE</scope>
</reference>
<sequence length="93" mass="9261">MALVKTVLDKALADAFKAAMLEFITVARTSSEQDVSNAAISAASTKFSSLAATAIDSYIKSATVIIPAGQVVATVPATGAGSTSSPSLPATIT</sequence>
<protein>
    <submittedName>
        <fullName evidence="1">Uncharacterized protein</fullName>
    </submittedName>
</protein>
<organism evidence="1">
    <name type="scientific">uncultured Caudovirales phage</name>
    <dbReference type="NCBI Taxonomy" id="2100421"/>
    <lineage>
        <taxon>Viruses</taxon>
        <taxon>Duplodnaviria</taxon>
        <taxon>Heunggongvirae</taxon>
        <taxon>Uroviricota</taxon>
        <taxon>Caudoviricetes</taxon>
        <taxon>Peduoviridae</taxon>
        <taxon>Maltschvirus</taxon>
        <taxon>Maltschvirus maltsch</taxon>
    </lineage>
</organism>